<gene>
    <name evidence="3" type="ORF">J4224_00415</name>
</gene>
<dbReference type="EMBL" id="JAGVWF010000005">
    <property type="protein sequence ID" value="MBS3058872.1"/>
    <property type="molecule type" value="Genomic_DNA"/>
</dbReference>
<feature type="transmembrane region" description="Helical" evidence="2">
    <location>
        <begin position="518"/>
        <end position="538"/>
    </location>
</feature>
<evidence type="ECO:0000313" key="4">
    <source>
        <dbReference type="Proteomes" id="UP000683213"/>
    </source>
</evidence>
<evidence type="ECO:0000256" key="1">
    <source>
        <dbReference type="SAM" id="MobiDB-lite"/>
    </source>
</evidence>
<name>A0A8T4KYZ5_9ARCH</name>
<feature type="region of interest" description="Disordered" evidence="1">
    <location>
        <begin position="459"/>
        <end position="498"/>
    </location>
</feature>
<sequence>MNKRTALTVLLVALLPSLAFAADVTVETEFDSINLVQGNEASIFLEFFNSDFEETAFVELFVDTSSGSIEAVAANKKFSINPRESLVFSLTVFAKDDAAEGSYLVELETEFSRGSAYNTVEVRVEELEAIELLPFNQGQEFCIDSYAKTIQVEVANLSSERQRVFLSADSELFLPTFNNTELRLDPNETRTVELEIHLNDSFRAGSYTIPIYAFSNDRFVQREVSFSLIKCFDEETGFEEDDETAIKEAFELVLLDESVEVEKGADVPLRFTLTNLLEEEQEIRISSISDLPTKEADLTIRLEENESMQSYINVSARETDEKGIHEVQIFAWNSKGEEFEIAKVNVLPKHLLEVKVLNNEFEQRICSAVDFEVFEIEFENKGDFDERVEVRVENPYESIGVNVSDEVIEVEDGKTETVYITVAPSFDAPLGDKKVELVVKGLSREFTFRQELRFTVVEAFPENNEESNDNGNESGAENEDGSGNLAGGSQQNEGNGKQKPEFAGLAALVSLAGSNAGITLGALFILIFALTIVMLSLLSSGNKERHYWAKLESGEQ</sequence>
<reference evidence="3" key="2">
    <citation type="submission" date="2021-05" db="EMBL/GenBank/DDBJ databases">
        <title>Protein family content uncovers lineage relationships and bacterial pathway maintenance mechanisms in DPANN archaea.</title>
        <authorList>
            <person name="Castelle C.J."/>
            <person name="Meheust R."/>
            <person name="Jaffe A.L."/>
            <person name="Seitz K."/>
            <person name="Gong X."/>
            <person name="Baker B.J."/>
            <person name="Banfield J.F."/>
        </authorList>
    </citation>
    <scope>NUCLEOTIDE SEQUENCE</scope>
    <source>
        <strain evidence="3">RIFCSPHIGHO2_01_FULL_GW2011_AR10_43_9</strain>
    </source>
</reference>
<evidence type="ECO:0000256" key="2">
    <source>
        <dbReference type="SAM" id="Phobius"/>
    </source>
</evidence>
<dbReference type="AlphaFoldDB" id="A0A8T4KYZ5"/>
<accession>A0A8T4KYZ5</accession>
<keyword evidence="2" id="KW-1133">Transmembrane helix</keyword>
<evidence type="ECO:0000313" key="3">
    <source>
        <dbReference type="EMBL" id="MBS3058872.1"/>
    </source>
</evidence>
<organism evidence="3 4">
    <name type="scientific">Candidatus Iainarchaeum sp</name>
    <dbReference type="NCBI Taxonomy" id="3101447"/>
    <lineage>
        <taxon>Archaea</taxon>
        <taxon>Candidatus Iainarchaeota</taxon>
        <taxon>Candidatus Iainarchaeia</taxon>
        <taxon>Candidatus Iainarchaeales</taxon>
        <taxon>Candidatus Iainarchaeaceae</taxon>
        <taxon>Candidatus Iainarchaeum</taxon>
    </lineage>
</organism>
<reference evidence="3" key="1">
    <citation type="submission" date="2021-03" db="EMBL/GenBank/DDBJ databases">
        <authorList>
            <person name="Jaffe A."/>
        </authorList>
    </citation>
    <scope>NUCLEOTIDE SEQUENCE</scope>
    <source>
        <strain evidence="3">RIFCSPHIGHO2_01_FULL_GW2011_AR10_43_9</strain>
    </source>
</reference>
<protein>
    <submittedName>
        <fullName evidence="3">Uncharacterized protein</fullName>
    </submittedName>
</protein>
<comment type="caution">
    <text evidence="3">The sequence shown here is derived from an EMBL/GenBank/DDBJ whole genome shotgun (WGS) entry which is preliminary data.</text>
</comment>
<proteinExistence type="predicted"/>
<keyword evidence="2" id="KW-0812">Transmembrane</keyword>
<keyword evidence="2" id="KW-0472">Membrane</keyword>
<dbReference type="Proteomes" id="UP000683213">
    <property type="component" value="Unassembled WGS sequence"/>
</dbReference>